<keyword evidence="2" id="KW-0560">Oxidoreductase</keyword>
<dbReference type="InterPro" id="IPR051122">
    <property type="entry name" value="SDR_DHRS6-like"/>
</dbReference>
<dbReference type="InterPro" id="IPR002347">
    <property type="entry name" value="SDR_fam"/>
</dbReference>
<dbReference type="PANTHER" id="PTHR43477:SF1">
    <property type="entry name" value="DIHYDROANTICAPSIN 7-DEHYDROGENASE"/>
    <property type="match status" value="1"/>
</dbReference>
<reference evidence="3" key="1">
    <citation type="submission" date="2022-01" db="EMBL/GenBank/DDBJ databases">
        <title>Microbacterium eymi and Microbacterium rhizovicinus sp. nov., isolated from the rhizospheric soil of Elymus tsukushiensis, a plant native to the Dokdo Islands, Republic of Korea.</title>
        <authorList>
            <person name="Hwang Y.J."/>
        </authorList>
    </citation>
    <scope>NUCLEOTIDE SEQUENCE</scope>
    <source>
        <strain evidence="3">KUDC0405</strain>
    </source>
</reference>
<dbReference type="SUPFAM" id="SSF51735">
    <property type="entry name" value="NAD(P)-binding Rossmann-fold domains"/>
    <property type="match status" value="1"/>
</dbReference>
<evidence type="ECO:0000313" key="3">
    <source>
        <dbReference type="EMBL" id="UUT36478.1"/>
    </source>
</evidence>
<proteinExistence type="inferred from homology"/>
<accession>A0ABY5NMR9</accession>
<evidence type="ECO:0000313" key="4">
    <source>
        <dbReference type="Proteomes" id="UP001054811"/>
    </source>
</evidence>
<dbReference type="EMBL" id="CP091139">
    <property type="protein sequence ID" value="UUT36478.1"/>
    <property type="molecule type" value="Genomic_DNA"/>
</dbReference>
<evidence type="ECO:0000256" key="2">
    <source>
        <dbReference type="ARBA" id="ARBA00023002"/>
    </source>
</evidence>
<evidence type="ECO:0000256" key="1">
    <source>
        <dbReference type="ARBA" id="ARBA00006484"/>
    </source>
</evidence>
<dbReference type="Gene3D" id="3.40.50.720">
    <property type="entry name" value="NAD(P)-binding Rossmann-like Domain"/>
    <property type="match status" value="1"/>
</dbReference>
<name>A0ABY5NMR9_9MICO</name>
<organism evidence="3 4">
    <name type="scientific">Microbacterium elymi</name>
    <dbReference type="NCBI Taxonomy" id="2909587"/>
    <lineage>
        <taxon>Bacteria</taxon>
        <taxon>Bacillati</taxon>
        <taxon>Actinomycetota</taxon>
        <taxon>Actinomycetes</taxon>
        <taxon>Micrococcales</taxon>
        <taxon>Microbacteriaceae</taxon>
        <taxon>Microbacterium</taxon>
    </lineage>
</organism>
<protein>
    <submittedName>
        <fullName evidence="3">SDR family oxidoreductase</fullName>
    </submittedName>
</protein>
<dbReference type="Pfam" id="PF13561">
    <property type="entry name" value="adh_short_C2"/>
    <property type="match status" value="1"/>
</dbReference>
<gene>
    <name evidence="3" type="ORF">L2X98_26600</name>
</gene>
<keyword evidence="4" id="KW-1185">Reference proteome</keyword>
<comment type="similarity">
    <text evidence="1">Belongs to the short-chain dehydrogenases/reductases (SDR) family.</text>
</comment>
<dbReference type="PRINTS" id="PR00081">
    <property type="entry name" value="GDHRDH"/>
</dbReference>
<dbReference type="PANTHER" id="PTHR43477">
    <property type="entry name" value="DIHYDROANTICAPSIN 7-DEHYDROGENASE"/>
    <property type="match status" value="1"/>
</dbReference>
<dbReference type="InterPro" id="IPR036291">
    <property type="entry name" value="NAD(P)-bd_dom_sf"/>
</dbReference>
<sequence>MDADRLDASSQTTSGPLGFSASAGGTIVACMDLELKGRVVLVVGATGFIGSAVAARLRTEGATVVAASRHTSDGVVMDARDDVSVRDGLERVLREHGRLDAVVVTAAPAAQTLDPSRSSDPDQVLEAVETKSLAFLRVAGAVLPTMTDAGYGRVVGVSGQNAFTTGSIAGSVRNAALIIAAKNLADQVAGTGVTVNTVSPGIVSTDPDRAVAHGGGQCTPDEIADLIAFLVSPLGGGVSGESIAVGHRMRGTTGL</sequence>
<dbReference type="PROSITE" id="PS51257">
    <property type="entry name" value="PROKAR_LIPOPROTEIN"/>
    <property type="match status" value="1"/>
</dbReference>
<dbReference type="Proteomes" id="UP001054811">
    <property type="component" value="Chromosome"/>
</dbReference>